<evidence type="ECO:0000259" key="2">
    <source>
        <dbReference type="Pfam" id="PF08402"/>
    </source>
</evidence>
<keyword evidence="1" id="KW-0813">Transport</keyword>
<keyword evidence="4" id="KW-1185">Reference proteome</keyword>
<dbReference type="SUPFAM" id="SSF52540">
    <property type="entry name" value="P-loop containing nucleoside triphosphate hydrolases"/>
    <property type="match status" value="1"/>
</dbReference>
<dbReference type="InterPro" id="IPR027417">
    <property type="entry name" value="P-loop_NTPase"/>
</dbReference>
<dbReference type="SUPFAM" id="SSF50331">
    <property type="entry name" value="MOP-like"/>
    <property type="match status" value="1"/>
</dbReference>
<feature type="domain" description="Transport-associated OB type 2" evidence="2">
    <location>
        <begin position="84"/>
        <end position="131"/>
    </location>
</feature>
<dbReference type="PANTHER" id="PTHR42781">
    <property type="entry name" value="SPERMIDINE/PUTRESCINE IMPORT ATP-BINDING PROTEIN POTA"/>
    <property type="match status" value="1"/>
</dbReference>
<dbReference type="InterPro" id="IPR013611">
    <property type="entry name" value="Transp-assoc_OB_typ2"/>
</dbReference>
<sequence length="140" mass="14904">MQVELKAIQRDVGITFLFVTHDQEEALTLSDRVAVFNDGRIEQVGPAADVYEHPATAFVAGFVGTSNLLRDTDSQRVTGRTGTVGIRPERLLVLPDGAPVPGGRRSARGTVREVVYAGSVSRVVVALDGGGGDRVAAERF</sequence>
<dbReference type="InterPro" id="IPR008995">
    <property type="entry name" value="Mo/tungstate-bd_C_term_dom"/>
</dbReference>
<dbReference type="EMBL" id="BSUZ01000001">
    <property type="protein sequence ID" value="GMA87390.1"/>
    <property type="molecule type" value="Genomic_DNA"/>
</dbReference>
<name>A0ABQ6JGR9_9ACTN</name>
<dbReference type="Gene3D" id="3.40.50.300">
    <property type="entry name" value="P-loop containing nucleotide triphosphate hydrolases"/>
    <property type="match status" value="1"/>
</dbReference>
<protein>
    <recommendedName>
        <fullName evidence="2">Transport-associated OB type 2 domain-containing protein</fullName>
    </recommendedName>
</protein>
<reference evidence="4" key="1">
    <citation type="journal article" date="2019" name="Int. J. Syst. Evol. Microbiol.">
        <title>The Global Catalogue of Microorganisms (GCM) 10K type strain sequencing project: providing services to taxonomists for standard genome sequencing and annotation.</title>
        <authorList>
            <consortium name="The Broad Institute Genomics Platform"/>
            <consortium name="The Broad Institute Genome Sequencing Center for Infectious Disease"/>
            <person name="Wu L."/>
            <person name="Ma J."/>
        </authorList>
    </citation>
    <scope>NUCLEOTIDE SEQUENCE [LARGE SCALE GENOMIC DNA]</scope>
    <source>
        <strain evidence="4">NBRC 108730</strain>
    </source>
</reference>
<dbReference type="Proteomes" id="UP001157017">
    <property type="component" value="Unassembled WGS sequence"/>
</dbReference>
<evidence type="ECO:0000313" key="3">
    <source>
        <dbReference type="EMBL" id="GMA87390.1"/>
    </source>
</evidence>
<comment type="caution">
    <text evidence="3">The sequence shown here is derived from an EMBL/GenBank/DDBJ whole genome shotgun (WGS) entry which is preliminary data.</text>
</comment>
<dbReference type="Pfam" id="PF08402">
    <property type="entry name" value="TOBE_2"/>
    <property type="match status" value="1"/>
</dbReference>
<accession>A0ABQ6JGR9</accession>
<dbReference type="InterPro" id="IPR050093">
    <property type="entry name" value="ABC_SmlMolc_Importer"/>
</dbReference>
<proteinExistence type="predicted"/>
<dbReference type="PANTHER" id="PTHR42781:SF4">
    <property type="entry name" value="SPERMIDINE_PUTRESCINE IMPORT ATP-BINDING PROTEIN POTA"/>
    <property type="match status" value="1"/>
</dbReference>
<organism evidence="3 4">
    <name type="scientific">Angustibacter aerolatus</name>
    <dbReference type="NCBI Taxonomy" id="1162965"/>
    <lineage>
        <taxon>Bacteria</taxon>
        <taxon>Bacillati</taxon>
        <taxon>Actinomycetota</taxon>
        <taxon>Actinomycetes</taxon>
        <taxon>Kineosporiales</taxon>
        <taxon>Kineosporiaceae</taxon>
    </lineage>
</organism>
<evidence type="ECO:0000256" key="1">
    <source>
        <dbReference type="ARBA" id="ARBA00022448"/>
    </source>
</evidence>
<evidence type="ECO:0000313" key="4">
    <source>
        <dbReference type="Proteomes" id="UP001157017"/>
    </source>
</evidence>
<gene>
    <name evidence="3" type="ORF">GCM10025868_26400</name>
</gene>